<organism evidence="2 3">
    <name type="scientific">Robinsoniella peoriensis</name>
    <dbReference type="NCBI Taxonomy" id="180332"/>
    <lineage>
        <taxon>Bacteria</taxon>
        <taxon>Bacillati</taxon>
        <taxon>Bacillota</taxon>
        <taxon>Clostridia</taxon>
        <taxon>Lachnospirales</taxon>
        <taxon>Lachnospiraceae</taxon>
        <taxon>Robinsoniella</taxon>
    </lineage>
</organism>
<dbReference type="EMBL" id="QGQD01000060">
    <property type="protein sequence ID" value="TLD00076.1"/>
    <property type="molecule type" value="Genomic_DNA"/>
</dbReference>
<sequence precursor="true">MRKKFFRGIIVTFLLALMLSVNVFAEEQDDLSLKNEAIVLEDEDYNGGISTYDYSYYDVNVWAYKSKGTPTNVSKGGWIKLGIPFTAKSKGEQATI</sequence>
<feature type="signal peptide" evidence="1">
    <location>
        <begin position="1"/>
        <end position="25"/>
    </location>
</feature>
<evidence type="ECO:0000313" key="2">
    <source>
        <dbReference type="EMBL" id="TLD00076.1"/>
    </source>
</evidence>
<keyword evidence="1" id="KW-0732">Signal</keyword>
<proteinExistence type="predicted"/>
<dbReference type="Proteomes" id="UP000306509">
    <property type="component" value="Unassembled WGS sequence"/>
</dbReference>
<dbReference type="AlphaFoldDB" id="A0A4U8QDP6"/>
<comment type="caution">
    <text evidence="2">The sequence shown here is derived from an EMBL/GenBank/DDBJ whole genome shotgun (WGS) entry which is preliminary data.</text>
</comment>
<accession>A0A4U8QDP6</accession>
<feature type="chain" id="PRO_5020359122" evidence="1">
    <location>
        <begin position="26"/>
        <end position="96"/>
    </location>
</feature>
<keyword evidence="3" id="KW-1185">Reference proteome</keyword>
<evidence type="ECO:0000256" key="1">
    <source>
        <dbReference type="SAM" id="SignalP"/>
    </source>
</evidence>
<name>A0A4U8QDP6_9FIRM</name>
<evidence type="ECO:0000313" key="3">
    <source>
        <dbReference type="Proteomes" id="UP000306509"/>
    </source>
</evidence>
<reference evidence="2 3" key="1">
    <citation type="journal article" date="2019" name="Anaerobe">
        <title>Detection of Robinsoniella peoriensis in multiple bone samples of a trauma patient.</title>
        <authorList>
            <person name="Schrottner P."/>
            <person name="Hartwich K."/>
            <person name="Bunk B."/>
            <person name="Schober I."/>
            <person name="Helbig S."/>
            <person name="Rudolph W.W."/>
            <person name="Gunzer F."/>
        </authorList>
    </citation>
    <scope>NUCLEOTIDE SEQUENCE [LARGE SCALE GENOMIC DNA]</scope>
    <source>
        <strain evidence="2 3">DSM 106044</strain>
    </source>
</reference>
<dbReference type="RefSeq" id="WP_138002890.1">
    <property type="nucleotide sequence ID" value="NZ_QGQD01000060.1"/>
</dbReference>
<protein>
    <submittedName>
        <fullName evidence="2">Uncharacterized protein</fullName>
    </submittedName>
</protein>
<gene>
    <name evidence="2" type="ORF">DSM106044_03166</name>
</gene>